<sequence length="311" mass="35841">MNIAHLRYAVEIAKTGSITQAADNLYMGQPNMSKAVKELESTLGIVIFKRTPRGVVPTQKGKEFLAYARNILAQIDNLESHYKQQEEDNQSFSAFVPRGSYIATAFTRFVNELDFDRALELNFKETNTMAIMNGVLEYECNLGIIRYQASYEDYFQNMIKDRGLKSRPVLEYEYKALMSKDHPLAGKEQVNDQQICGYTEIMHGDLAVPFLPVTNPTESGCEKMTKRRIYVYERGSQFDLLVNVPGTYMWVSPMPREVLDRYGLVQKSCKVSGHRYRDVLIYHRDYHFTELDKLFLEKLETVKTELGTCPN</sequence>
<evidence type="ECO:0000259" key="5">
    <source>
        <dbReference type="PROSITE" id="PS50931"/>
    </source>
</evidence>
<dbReference type="InterPro" id="IPR005119">
    <property type="entry name" value="LysR_subst-bd"/>
</dbReference>
<dbReference type="InterPro" id="IPR000847">
    <property type="entry name" value="LysR_HTH_N"/>
</dbReference>
<accession>A0A949K2N1</accession>
<proteinExistence type="inferred from homology"/>
<dbReference type="Gene3D" id="3.40.190.290">
    <property type="match status" value="1"/>
</dbReference>
<dbReference type="AlphaFoldDB" id="A0A949K2N1"/>
<keyword evidence="4" id="KW-0804">Transcription</keyword>
<dbReference type="Pfam" id="PF03466">
    <property type="entry name" value="LysR_substrate"/>
    <property type="match status" value="1"/>
</dbReference>
<dbReference type="SUPFAM" id="SSF46785">
    <property type="entry name" value="Winged helix' DNA-binding domain"/>
    <property type="match status" value="1"/>
</dbReference>
<comment type="caution">
    <text evidence="6">The sequence shown here is derived from an EMBL/GenBank/DDBJ whole genome shotgun (WGS) entry which is preliminary data.</text>
</comment>
<dbReference type="SUPFAM" id="SSF53850">
    <property type="entry name" value="Periplasmic binding protein-like II"/>
    <property type="match status" value="1"/>
</dbReference>
<dbReference type="PRINTS" id="PR00039">
    <property type="entry name" value="HTHLYSR"/>
</dbReference>
<evidence type="ECO:0000313" key="7">
    <source>
        <dbReference type="Proteomes" id="UP000712157"/>
    </source>
</evidence>
<comment type="similarity">
    <text evidence="1">Belongs to the LysR transcriptional regulatory family.</text>
</comment>
<evidence type="ECO:0000256" key="2">
    <source>
        <dbReference type="ARBA" id="ARBA00023015"/>
    </source>
</evidence>
<dbReference type="Proteomes" id="UP000712157">
    <property type="component" value="Unassembled WGS sequence"/>
</dbReference>
<keyword evidence="2" id="KW-0805">Transcription regulation</keyword>
<dbReference type="FunFam" id="1.10.10.10:FF:000001">
    <property type="entry name" value="LysR family transcriptional regulator"/>
    <property type="match status" value="1"/>
</dbReference>
<dbReference type="RefSeq" id="WP_238722076.1">
    <property type="nucleotide sequence ID" value="NZ_JAHQCW010000022.1"/>
</dbReference>
<dbReference type="GO" id="GO:0003700">
    <property type="term" value="F:DNA-binding transcription factor activity"/>
    <property type="evidence" value="ECO:0007669"/>
    <property type="project" value="InterPro"/>
</dbReference>
<dbReference type="EMBL" id="JAHQCW010000022">
    <property type="protein sequence ID" value="MBU9737590.1"/>
    <property type="molecule type" value="Genomic_DNA"/>
</dbReference>
<dbReference type="InterPro" id="IPR036388">
    <property type="entry name" value="WH-like_DNA-bd_sf"/>
</dbReference>
<feature type="domain" description="HTH lysR-type" evidence="5">
    <location>
        <begin position="1"/>
        <end position="58"/>
    </location>
</feature>
<evidence type="ECO:0000256" key="1">
    <source>
        <dbReference type="ARBA" id="ARBA00009437"/>
    </source>
</evidence>
<dbReference type="GO" id="GO:0032993">
    <property type="term" value="C:protein-DNA complex"/>
    <property type="evidence" value="ECO:0007669"/>
    <property type="project" value="TreeGrafter"/>
</dbReference>
<protein>
    <submittedName>
        <fullName evidence="6">LysR family transcriptional regulator</fullName>
    </submittedName>
</protein>
<dbReference type="Pfam" id="PF00126">
    <property type="entry name" value="HTH_1"/>
    <property type="match status" value="1"/>
</dbReference>
<evidence type="ECO:0000256" key="3">
    <source>
        <dbReference type="ARBA" id="ARBA00023125"/>
    </source>
</evidence>
<reference evidence="6" key="1">
    <citation type="submission" date="2021-06" db="EMBL/GenBank/DDBJ databases">
        <title>Description of novel taxa of the family Lachnospiraceae.</title>
        <authorList>
            <person name="Chaplin A.V."/>
            <person name="Sokolova S.R."/>
            <person name="Pikina A.P."/>
            <person name="Korzhanova M."/>
            <person name="Belova V."/>
            <person name="Korostin D."/>
            <person name="Efimov B.A."/>
        </authorList>
    </citation>
    <scope>NUCLEOTIDE SEQUENCE</scope>
    <source>
        <strain evidence="6">ASD5720</strain>
    </source>
</reference>
<dbReference type="PANTHER" id="PTHR30346:SF0">
    <property type="entry name" value="HCA OPERON TRANSCRIPTIONAL ACTIVATOR HCAR"/>
    <property type="match status" value="1"/>
</dbReference>
<evidence type="ECO:0000313" key="6">
    <source>
        <dbReference type="EMBL" id="MBU9737590.1"/>
    </source>
</evidence>
<evidence type="ECO:0000256" key="4">
    <source>
        <dbReference type="ARBA" id="ARBA00023163"/>
    </source>
</evidence>
<dbReference type="GO" id="GO:0003677">
    <property type="term" value="F:DNA binding"/>
    <property type="evidence" value="ECO:0007669"/>
    <property type="project" value="UniProtKB-KW"/>
</dbReference>
<dbReference type="PROSITE" id="PS50931">
    <property type="entry name" value="HTH_LYSR"/>
    <property type="match status" value="1"/>
</dbReference>
<keyword evidence="7" id="KW-1185">Reference proteome</keyword>
<keyword evidence="3" id="KW-0238">DNA-binding</keyword>
<dbReference type="InterPro" id="IPR036390">
    <property type="entry name" value="WH_DNA-bd_sf"/>
</dbReference>
<name>A0A949K2N1_9FIRM</name>
<dbReference type="PANTHER" id="PTHR30346">
    <property type="entry name" value="TRANSCRIPTIONAL DUAL REGULATOR HCAR-RELATED"/>
    <property type="match status" value="1"/>
</dbReference>
<organism evidence="6 7">
    <name type="scientific">Diplocloster agilis</name>
    <dbReference type="NCBI Taxonomy" id="2850323"/>
    <lineage>
        <taxon>Bacteria</taxon>
        <taxon>Bacillati</taxon>
        <taxon>Bacillota</taxon>
        <taxon>Clostridia</taxon>
        <taxon>Lachnospirales</taxon>
        <taxon>Lachnospiraceae</taxon>
        <taxon>Diplocloster</taxon>
    </lineage>
</organism>
<dbReference type="Gene3D" id="1.10.10.10">
    <property type="entry name" value="Winged helix-like DNA-binding domain superfamily/Winged helix DNA-binding domain"/>
    <property type="match status" value="1"/>
</dbReference>
<gene>
    <name evidence="6" type="ORF">KTH89_13660</name>
</gene>